<dbReference type="AlphaFoldDB" id="T0QA07"/>
<sequence>MATCPGTPRPSAQEVQDYIDKRDMVFGLGGNAELSPRPSPRNPSRGVPTPDRTYRSLFQQPAIDVQLAHTEHDWYDFLFQPTKLLDHTRALLADPTSTPTAHDVLTELLKKVKNPAAAYSNTNPTEPSARHNTLLCLAALVVLQLKFDLTDIEATVPTQLQSLLLDGLVEYATNPRVLRLHEVEHISVDEASVLRARWQLRIAVKKMHISPLTLVGKLPLSDNTKPPPDEVEQLNGISLPSMQHILDDLDRLLPSMASQPLLQHLAFNDMGVYHFHKKQFASALQCFTKARETTTEAVAPALAGYIHACEAVLGTNVTATDHPFQGAWDRNDYSTLLTLLQAETHKKATNEPVALSPTLQSFLEAQVLQSLPQSRDAELEMLQQVYLVLLVHRALRSSILSAGKAAVCQYHRVPGLGKHRTFLVAYIQSVLAACPDAALKKLLDVVATEAPAPEDERPSTKRQRVAYAALAAPQDAGSAVHQLWARGAYTALRDPQSEHTSPVVAAVAALMEYTSQPPGDFGVKRAIALLEGVVAAMKESKQSTAVAELPIPALDALISLCAGLLQRAYALNLCEYRISYDLVPYSDLAIMLAFGPNDAGGAMDPVQSMKLAQSDVVKLHQLVLNTLLSRSPREPRWHVAMADVCVNPIVLQKLSSVGDYKTALRHYLAAASLATNFFASGTVDLIDQSSLVRLSHCLVKLGAHVPAAVLYQCFQHDEVVYGLRMLQLSPQTHDATFFQYFWELAFLEMLVHVHATAKQGTPSHVQLLTQLLQCPELNASNPGSSKDDMKHRILRSYFRELCRVYLVQDL</sequence>
<keyword evidence="4" id="KW-0158">Chromosome</keyword>
<dbReference type="GeneID" id="19952639"/>
<evidence type="ECO:0000256" key="6">
    <source>
        <dbReference type="SAM" id="MobiDB-lite"/>
    </source>
</evidence>
<organism evidence="8 9">
    <name type="scientific">Saprolegnia diclina (strain VS20)</name>
    <dbReference type="NCBI Taxonomy" id="1156394"/>
    <lineage>
        <taxon>Eukaryota</taxon>
        <taxon>Sar</taxon>
        <taxon>Stramenopiles</taxon>
        <taxon>Oomycota</taxon>
        <taxon>Saprolegniomycetes</taxon>
        <taxon>Saprolegniales</taxon>
        <taxon>Saprolegniaceae</taxon>
        <taxon>Saprolegnia</taxon>
    </lineage>
</organism>
<dbReference type="InParanoid" id="T0QA07"/>
<dbReference type="PANTHER" id="PTHR13350">
    <property type="entry name" value="INTEGRATOR COMPLEX SUBUNIT 8"/>
    <property type="match status" value="1"/>
</dbReference>
<dbReference type="OrthoDB" id="64340at2759"/>
<evidence type="ECO:0000256" key="5">
    <source>
        <dbReference type="ARBA" id="ARBA00023242"/>
    </source>
</evidence>
<reference evidence="8 9" key="1">
    <citation type="submission" date="2012-04" db="EMBL/GenBank/DDBJ databases">
        <title>The Genome Sequence of Saprolegnia declina VS20.</title>
        <authorList>
            <consortium name="The Broad Institute Genome Sequencing Platform"/>
            <person name="Russ C."/>
            <person name="Nusbaum C."/>
            <person name="Tyler B."/>
            <person name="van West P."/>
            <person name="Dieguez-Uribeondo J."/>
            <person name="de Bruijn I."/>
            <person name="Tripathy S."/>
            <person name="Jiang R."/>
            <person name="Young S.K."/>
            <person name="Zeng Q."/>
            <person name="Gargeya S."/>
            <person name="Fitzgerald M."/>
            <person name="Haas B."/>
            <person name="Abouelleil A."/>
            <person name="Alvarado L."/>
            <person name="Arachchi H.M."/>
            <person name="Berlin A."/>
            <person name="Chapman S.B."/>
            <person name="Goldberg J."/>
            <person name="Griggs A."/>
            <person name="Gujja S."/>
            <person name="Hansen M."/>
            <person name="Howarth C."/>
            <person name="Imamovic A."/>
            <person name="Larimer J."/>
            <person name="McCowen C."/>
            <person name="Montmayeur A."/>
            <person name="Murphy C."/>
            <person name="Neiman D."/>
            <person name="Pearson M."/>
            <person name="Priest M."/>
            <person name="Roberts A."/>
            <person name="Saif S."/>
            <person name="Shea T."/>
            <person name="Sisk P."/>
            <person name="Sykes S."/>
            <person name="Wortman J."/>
            <person name="Nusbaum C."/>
            <person name="Birren B."/>
        </authorList>
    </citation>
    <scope>NUCLEOTIDE SEQUENCE [LARGE SCALE GENOMIC DNA]</scope>
    <source>
        <strain evidence="8 9">VS20</strain>
    </source>
</reference>
<dbReference type="VEuPathDB" id="FungiDB:SDRG_11912"/>
<evidence type="ECO:0000256" key="2">
    <source>
        <dbReference type="ARBA" id="ARBA00004286"/>
    </source>
</evidence>
<gene>
    <name evidence="8" type="ORF">SDRG_11912</name>
</gene>
<keyword evidence="5" id="KW-0539">Nucleus</keyword>
<dbReference type="STRING" id="1156394.T0QA07"/>
<evidence type="ECO:0000256" key="4">
    <source>
        <dbReference type="ARBA" id="ARBA00022454"/>
    </source>
</evidence>
<dbReference type="Proteomes" id="UP000030762">
    <property type="component" value="Unassembled WGS sequence"/>
</dbReference>
<dbReference type="RefSeq" id="XP_008616188.1">
    <property type="nucleotide sequence ID" value="XM_008617966.1"/>
</dbReference>
<protein>
    <recommendedName>
        <fullName evidence="7">INTS8 TPR repeats domain-containing protein</fullName>
    </recommendedName>
</protein>
<dbReference type="InterPro" id="IPR038751">
    <property type="entry name" value="INTS8"/>
</dbReference>
<dbReference type="Pfam" id="PF25756">
    <property type="entry name" value="TPR_INTS8"/>
    <property type="match status" value="1"/>
</dbReference>
<dbReference type="PANTHER" id="PTHR13350:SF1">
    <property type="entry name" value="INTEGRATOR COMPLEX SUBUNIT 8"/>
    <property type="match status" value="1"/>
</dbReference>
<proteinExistence type="inferred from homology"/>
<evidence type="ECO:0000256" key="1">
    <source>
        <dbReference type="ARBA" id="ARBA00004123"/>
    </source>
</evidence>
<dbReference type="OMA" id="MAWEARD"/>
<evidence type="ECO:0000256" key="3">
    <source>
        <dbReference type="ARBA" id="ARBA00007147"/>
    </source>
</evidence>
<evidence type="ECO:0000313" key="8">
    <source>
        <dbReference type="EMBL" id="EQC30335.1"/>
    </source>
</evidence>
<keyword evidence="9" id="KW-1185">Reference proteome</keyword>
<comment type="similarity">
    <text evidence="3">Belongs to the Integrator subunit 8 family.</text>
</comment>
<evidence type="ECO:0000313" key="9">
    <source>
        <dbReference type="Proteomes" id="UP000030762"/>
    </source>
</evidence>
<feature type="domain" description="INTS8 TPR repeats" evidence="7">
    <location>
        <begin position="615"/>
        <end position="805"/>
    </location>
</feature>
<dbReference type="GO" id="GO:0032039">
    <property type="term" value="C:integrator complex"/>
    <property type="evidence" value="ECO:0007669"/>
    <property type="project" value="TreeGrafter"/>
</dbReference>
<evidence type="ECO:0000259" key="7">
    <source>
        <dbReference type="Pfam" id="PF25756"/>
    </source>
</evidence>
<dbReference type="InterPro" id="IPR057980">
    <property type="entry name" value="TPR_INTS8"/>
</dbReference>
<name>T0QA07_SAPDV</name>
<feature type="region of interest" description="Disordered" evidence="6">
    <location>
        <begin position="26"/>
        <end position="53"/>
    </location>
</feature>
<dbReference type="GO" id="GO:0034472">
    <property type="term" value="P:snRNA 3'-end processing"/>
    <property type="evidence" value="ECO:0007669"/>
    <property type="project" value="InterPro"/>
</dbReference>
<dbReference type="GO" id="GO:0005694">
    <property type="term" value="C:chromosome"/>
    <property type="evidence" value="ECO:0007669"/>
    <property type="project" value="UniProtKB-SubCell"/>
</dbReference>
<comment type="subcellular location">
    <subcellularLocation>
        <location evidence="2">Chromosome</location>
    </subcellularLocation>
    <subcellularLocation>
        <location evidence="1">Nucleus</location>
    </subcellularLocation>
</comment>
<dbReference type="EMBL" id="JH767176">
    <property type="protein sequence ID" value="EQC30335.1"/>
    <property type="molecule type" value="Genomic_DNA"/>
</dbReference>
<accession>T0QA07</accession>